<dbReference type="PANTHER" id="PTHR11046">
    <property type="entry name" value="OLIGORIBONUCLEASE, MITOCHONDRIAL"/>
    <property type="match status" value="1"/>
</dbReference>
<dbReference type="Proteomes" id="UP000076727">
    <property type="component" value="Unassembled WGS sequence"/>
</dbReference>
<evidence type="ECO:0000256" key="4">
    <source>
        <dbReference type="ARBA" id="ARBA00022839"/>
    </source>
</evidence>
<gene>
    <name evidence="6" type="ORF">DAEQUDRAFT_755174</name>
</gene>
<dbReference type="Gene3D" id="3.30.420.10">
    <property type="entry name" value="Ribonuclease H-like superfamily/Ribonuclease H"/>
    <property type="match status" value="1"/>
</dbReference>
<dbReference type="GO" id="GO:0005739">
    <property type="term" value="C:mitochondrion"/>
    <property type="evidence" value="ECO:0007669"/>
    <property type="project" value="TreeGrafter"/>
</dbReference>
<dbReference type="NCBIfam" id="NF003765">
    <property type="entry name" value="PRK05359.1"/>
    <property type="match status" value="1"/>
</dbReference>
<dbReference type="GO" id="GO:0003676">
    <property type="term" value="F:nucleic acid binding"/>
    <property type="evidence" value="ECO:0007669"/>
    <property type="project" value="InterPro"/>
</dbReference>
<dbReference type="PANTHER" id="PTHR11046:SF0">
    <property type="entry name" value="OLIGORIBONUCLEASE, MITOCHONDRIAL"/>
    <property type="match status" value="1"/>
</dbReference>
<comment type="similarity">
    <text evidence="1">Belongs to the oligoribonuclease family.</text>
</comment>
<dbReference type="InterPro" id="IPR013520">
    <property type="entry name" value="Ribonucl_H"/>
</dbReference>
<dbReference type="InterPro" id="IPR012337">
    <property type="entry name" value="RNaseH-like_sf"/>
</dbReference>
<dbReference type="FunFam" id="3.30.420.10:FF:000003">
    <property type="entry name" value="Oligoribonuclease"/>
    <property type="match status" value="1"/>
</dbReference>
<dbReference type="STRING" id="1314783.A0A165SQ75"/>
<evidence type="ECO:0000256" key="3">
    <source>
        <dbReference type="ARBA" id="ARBA00022801"/>
    </source>
</evidence>
<dbReference type="SMART" id="SM00479">
    <property type="entry name" value="EXOIII"/>
    <property type="match status" value="1"/>
</dbReference>
<dbReference type="AlphaFoldDB" id="A0A165SQ75"/>
<sequence length="243" mass="27944">MFRSFQAVRRSLAQSQPSRTIAYRTRVSLDRIMSDGLQPLSFASGPLVWIDCEMTGLDPRKDKILEIAVLITNGNLDLVDEGIEFVVHAEKAVLDRMDEWCTNQHASSGLTQECLKSQHTVEDVEQKVFDYIKKWIPQQRTGVLAGNSVHADRAFLVYEMPKITDHLHYRIVDVSSIKELCRRWYPTLEVPKDLYEKDTSAHRALSDIRGSIRELKWYRDNIFRASAELTTVPSRRPASPRGR</sequence>
<dbReference type="InterPro" id="IPR022894">
    <property type="entry name" value="Oligoribonuclease"/>
</dbReference>
<organism evidence="6 7">
    <name type="scientific">Daedalea quercina L-15889</name>
    <dbReference type="NCBI Taxonomy" id="1314783"/>
    <lineage>
        <taxon>Eukaryota</taxon>
        <taxon>Fungi</taxon>
        <taxon>Dikarya</taxon>
        <taxon>Basidiomycota</taxon>
        <taxon>Agaricomycotina</taxon>
        <taxon>Agaricomycetes</taxon>
        <taxon>Polyporales</taxon>
        <taxon>Fomitopsis</taxon>
    </lineage>
</organism>
<keyword evidence="7" id="KW-1185">Reference proteome</keyword>
<evidence type="ECO:0000313" key="7">
    <source>
        <dbReference type="Proteomes" id="UP000076727"/>
    </source>
</evidence>
<dbReference type="GO" id="GO:0000175">
    <property type="term" value="F:3'-5'-RNA exonuclease activity"/>
    <property type="evidence" value="ECO:0007669"/>
    <property type="project" value="InterPro"/>
</dbReference>
<dbReference type="OrthoDB" id="270189at2759"/>
<evidence type="ECO:0000313" key="6">
    <source>
        <dbReference type="EMBL" id="KZT72328.1"/>
    </source>
</evidence>
<evidence type="ECO:0000256" key="1">
    <source>
        <dbReference type="ARBA" id="ARBA00009921"/>
    </source>
</evidence>
<reference evidence="6 7" key="1">
    <citation type="journal article" date="2016" name="Mol. Biol. Evol.">
        <title>Comparative Genomics of Early-Diverging Mushroom-Forming Fungi Provides Insights into the Origins of Lignocellulose Decay Capabilities.</title>
        <authorList>
            <person name="Nagy L.G."/>
            <person name="Riley R."/>
            <person name="Tritt A."/>
            <person name="Adam C."/>
            <person name="Daum C."/>
            <person name="Floudas D."/>
            <person name="Sun H."/>
            <person name="Yadav J.S."/>
            <person name="Pangilinan J."/>
            <person name="Larsson K.H."/>
            <person name="Matsuura K."/>
            <person name="Barry K."/>
            <person name="Labutti K."/>
            <person name="Kuo R."/>
            <person name="Ohm R.A."/>
            <person name="Bhattacharya S.S."/>
            <person name="Shirouzu T."/>
            <person name="Yoshinaga Y."/>
            <person name="Martin F.M."/>
            <person name="Grigoriev I.V."/>
            <person name="Hibbett D.S."/>
        </authorList>
    </citation>
    <scope>NUCLEOTIDE SEQUENCE [LARGE SCALE GENOMIC DNA]</scope>
    <source>
        <strain evidence="6 7">L-15889</strain>
    </source>
</reference>
<dbReference type="Pfam" id="PF00929">
    <property type="entry name" value="RNase_T"/>
    <property type="match status" value="1"/>
</dbReference>
<protein>
    <submittedName>
        <fullName evidence="6">Ribonuclease H-like protein</fullName>
    </submittedName>
</protein>
<name>A0A165SQ75_9APHY</name>
<keyword evidence="2" id="KW-0540">Nuclease</keyword>
<dbReference type="EMBL" id="KV429041">
    <property type="protein sequence ID" value="KZT72328.1"/>
    <property type="molecule type" value="Genomic_DNA"/>
</dbReference>
<keyword evidence="4" id="KW-0269">Exonuclease</keyword>
<keyword evidence="3" id="KW-0378">Hydrolase</keyword>
<dbReference type="SUPFAM" id="SSF53098">
    <property type="entry name" value="Ribonuclease H-like"/>
    <property type="match status" value="1"/>
</dbReference>
<proteinExistence type="inferred from homology"/>
<dbReference type="InterPro" id="IPR036397">
    <property type="entry name" value="RNaseH_sf"/>
</dbReference>
<feature type="domain" description="Exonuclease" evidence="5">
    <location>
        <begin position="46"/>
        <end position="224"/>
    </location>
</feature>
<accession>A0A165SQ75</accession>
<evidence type="ECO:0000256" key="2">
    <source>
        <dbReference type="ARBA" id="ARBA00022722"/>
    </source>
</evidence>
<dbReference type="CDD" id="cd06135">
    <property type="entry name" value="Orn"/>
    <property type="match status" value="1"/>
</dbReference>
<evidence type="ECO:0000259" key="5">
    <source>
        <dbReference type="SMART" id="SM00479"/>
    </source>
</evidence>